<feature type="region of interest" description="Disordered" evidence="1">
    <location>
        <begin position="165"/>
        <end position="185"/>
    </location>
</feature>
<feature type="domain" description="C-type lectin" evidence="2">
    <location>
        <begin position="1"/>
        <end position="98"/>
    </location>
</feature>
<sequence length="232" mass="25153">GEKMTFTKSLRRCRDAAMSPLIPRNSKEWSGIAEAVGSSIWIPADDKKQENMLRWTDDTFVNLSMVPWNSGHQLIGNAEGHDCMVMKSNGKVYMAECSTPRLAMICIPNIVTMPNMNIPSSVSLSTATPSSAPILNRSSINTILTTTPDIAFQPTTLTINRSSTITTTTTTTESKNHPKPSTAPISAITPKFKEVGPRTNTSRGRGDFATGTQASILTSTFTSSKPNLVSKR</sequence>
<dbReference type="InterPro" id="IPR016187">
    <property type="entry name" value="CTDL_fold"/>
</dbReference>
<keyword evidence="4" id="KW-1185">Reference proteome</keyword>
<reference evidence="3 4" key="1">
    <citation type="submission" date="2024-05" db="EMBL/GenBank/DDBJ databases">
        <authorList>
            <person name="Wallberg A."/>
        </authorList>
    </citation>
    <scope>NUCLEOTIDE SEQUENCE [LARGE SCALE GENOMIC DNA]</scope>
</reference>
<dbReference type="InterPro" id="IPR016186">
    <property type="entry name" value="C-type_lectin-like/link_sf"/>
</dbReference>
<evidence type="ECO:0000313" key="3">
    <source>
        <dbReference type="EMBL" id="CAL4061006.1"/>
    </source>
</evidence>
<dbReference type="CDD" id="cd00037">
    <property type="entry name" value="CLECT"/>
    <property type="match status" value="1"/>
</dbReference>
<name>A0AAV2PMT1_MEGNR</name>
<dbReference type="Proteomes" id="UP001497623">
    <property type="component" value="Unassembled WGS sequence"/>
</dbReference>
<dbReference type="Pfam" id="PF00059">
    <property type="entry name" value="Lectin_C"/>
    <property type="match status" value="1"/>
</dbReference>
<dbReference type="Gene3D" id="3.10.100.10">
    <property type="entry name" value="Mannose-Binding Protein A, subunit A"/>
    <property type="match status" value="1"/>
</dbReference>
<dbReference type="AlphaFoldDB" id="A0AAV2PMT1"/>
<dbReference type="InterPro" id="IPR001304">
    <property type="entry name" value="C-type_lectin-like"/>
</dbReference>
<feature type="non-terminal residue" evidence="3">
    <location>
        <position position="232"/>
    </location>
</feature>
<dbReference type="SUPFAM" id="SSF56436">
    <property type="entry name" value="C-type lectin-like"/>
    <property type="match status" value="1"/>
</dbReference>
<dbReference type="EMBL" id="CAXKWB010000492">
    <property type="protein sequence ID" value="CAL4061006.1"/>
    <property type="molecule type" value="Genomic_DNA"/>
</dbReference>
<dbReference type="PROSITE" id="PS50041">
    <property type="entry name" value="C_TYPE_LECTIN_2"/>
    <property type="match status" value="1"/>
</dbReference>
<accession>A0AAV2PMT1</accession>
<evidence type="ECO:0000256" key="1">
    <source>
        <dbReference type="SAM" id="MobiDB-lite"/>
    </source>
</evidence>
<evidence type="ECO:0000313" key="4">
    <source>
        <dbReference type="Proteomes" id="UP001497623"/>
    </source>
</evidence>
<gene>
    <name evidence="3" type="ORF">MNOR_LOCUS1756</name>
</gene>
<evidence type="ECO:0000259" key="2">
    <source>
        <dbReference type="PROSITE" id="PS50041"/>
    </source>
</evidence>
<comment type="caution">
    <text evidence="3">The sequence shown here is derived from an EMBL/GenBank/DDBJ whole genome shotgun (WGS) entry which is preliminary data.</text>
</comment>
<feature type="region of interest" description="Disordered" evidence="1">
    <location>
        <begin position="194"/>
        <end position="213"/>
    </location>
</feature>
<organism evidence="3 4">
    <name type="scientific">Meganyctiphanes norvegica</name>
    <name type="common">Northern krill</name>
    <name type="synonym">Thysanopoda norvegica</name>
    <dbReference type="NCBI Taxonomy" id="48144"/>
    <lineage>
        <taxon>Eukaryota</taxon>
        <taxon>Metazoa</taxon>
        <taxon>Ecdysozoa</taxon>
        <taxon>Arthropoda</taxon>
        <taxon>Crustacea</taxon>
        <taxon>Multicrustacea</taxon>
        <taxon>Malacostraca</taxon>
        <taxon>Eumalacostraca</taxon>
        <taxon>Eucarida</taxon>
        <taxon>Euphausiacea</taxon>
        <taxon>Euphausiidae</taxon>
        <taxon>Meganyctiphanes</taxon>
    </lineage>
</organism>
<feature type="non-terminal residue" evidence="3">
    <location>
        <position position="1"/>
    </location>
</feature>
<proteinExistence type="predicted"/>
<protein>
    <recommendedName>
        <fullName evidence="2">C-type lectin domain-containing protein</fullName>
    </recommendedName>
</protein>